<dbReference type="EMBL" id="CP101620">
    <property type="protein sequence ID" value="UTY39387.1"/>
    <property type="molecule type" value="Genomic_DNA"/>
</dbReference>
<gene>
    <name evidence="1" type="ORF">NMU03_00705</name>
</gene>
<evidence type="ECO:0000313" key="2">
    <source>
        <dbReference type="Proteomes" id="UP001060112"/>
    </source>
</evidence>
<dbReference type="RefSeq" id="WP_290140448.1">
    <property type="nucleotide sequence ID" value="NZ_CP101620.1"/>
</dbReference>
<protein>
    <submittedName>
        <fullName evidence="1">Minor capsid protein</fullName>
    </submittedName>
</protein>
<dbReference type="Proteomes" id="UP001060112">
    <property type="component" value="Chromosome"/>
</dbReference>
<sequence length="145" mass="15900">MAKIVVETPRGKIIQTKSENGTIVAELKWKPGFGGEYSAKYNKAQTFVDSEVLRLCDPLTPMRSKALILAGTLATEVGSGLVQYNAPYAKYHYYGKLMIGPAPKKLTDIDLTYEGAPQRGAFWFERMKANDAKVILKGAGKIVGK</sequence>
<keyword evidence="2" id="KW-1185">Reference proteome</keyword>
<evidence type="ECO:0000313" key="1">
    <source>
        <dbReference type="EMBL" id="UTY39387.1"/>
    </source>
</evidence>
<reference evidence="1" key="1">
    <citation type="submission" date="2022-07" db="EMBL/GenBank/DDBJ databases">
        <title>Faecal culturing of patients with breast cancer.</title>
        <authorList>
            <person name="Teng N.M.Y."/>
            <person name="Kiu R."/>
            <person name="Evans R."/>
            <person name="Baker D.J."/>
            <person name="Zenner C."/>
            <person name="Robinson S.D."/>
            <person name="Hall L.J."/>
        </authorList>
    </citation>
    <scope>NUCLEOTIDE SEQUENCE</scope>
    <source>
        <strain evidence="1">LH1062</strain>
    </source>
</reference>
<organism evidence="1 2">
    <name type="scientific">Allocoprobacillus halotolerans</name>
    <dbReference type="NCBI Taxonomy" id="2944914"/>
    <lineage>
        <taxon>Bacteria</taxon>
        <taxon>Bacillati</taxon>
        <taxon>Bacillota</taxon>
        <taxon>Erysipelotrichia</taxon>
        <taxon>Erysipelotrichales</taxon>
        <taxon>Erysipelotrichaceae</taxon>
        <taxon>Allocoprobacillus</taxon>
    </lineage>
</organism>
<accession>A0ABY5I1Z0</accession>
<proteinExistence type="predicted"/>
<name>A0ABY5I1Z0_9FIRM</name>